<reference evidence="1 4" key="2">
    <citation type="submission" date="2021-06" db="EMBL/GenBank/DDBJ databases">
        <title>Whole genome sequence of Paenibacillus sophorae DSM23020 for comparative genomics.</title>
        <authorList>
            <person name="Kim M.-J."/>
            <person name="Lee G."/>
            <person name="Shin J.-H."/>
        </authorList>
    </citation>
    <scope>NUCLEOTIDE SEQUENCE [LARGE SCALE GENOMIC DNA]</scope>
    <source>
        <strain evidence="1 4">DSM 23020</strain>
    </source>
</reference>
<dbReference type="OrthoDB" id="2969743at2"/>
<reference evidence="2 3" key="1">
    <citation type="submission" date="2016-10" db="EMBL/GenBank/DDBJ databases">
        <authorList>
            <person name="de Groot N.N."/>
        </authorList>
    </citation>
    <scope>NUCLEOTIDE SEQUENCE [LARGE SCALE GENOMIC DNA]</scope>
    <source>
        <strain evidence="2 3">CGMCC 1.10238</strain>
    </source>
</reference>
<proteinExistence type="predicted"/>
<dbReference type="Proteomes" id="UP000198809">
    <property type="component" value="Unassembled WGS sequence"/>
</dbReference>
<organism evidence="2 3">
    <name type="scientific">Paenibacillus sophorae</name>
    <dbReference type="NCBI Taxonomy" id="1333845"/>
    <lineage>
        <taxon>Bacteria</taxon>
        <taxon>Bacillati</taxon>
        <taxon>Bacillota</taxon>
        <taxon>Bacilli</taxon>
        <taxon>Bacillales</taxon>
        <taxon>Paenibacillaceae</taxon>
        <taxon>Paenibacillus</taxon>
    </lineage>
</organism>
<gene>
    <name evidence="1" type="ORF">KP014_09425</name>
    <name evidence="2" type="ORF">SAMN04487895_104273</name>
</gene>
<evidence type="ECO:0000313" key="2">
    <source>
        <dbReference type="EMBL" id="SEO02666.1"/>
    </source>
</evidence>
<dbReference type="EMBL" id="FODH01000004">
    <property type="protein sequence ID" value="SEO02666.1"/>
    <property type="molecule type" value="Genomic_DNA"/>
</dbReference>
<name>A0A1H8LCX9_9BACL</name>
<dbReference type="RefSeq" id="WP_036603385.1">
    <property type="nucleotide sequence ID" value="NZ_CP076607.1"/>
</dbReference>
<evidence type="ECO:0000313" key="3">
    <source>
        <dbReference type="Proteomes" id="UP000198809"/>
    </source>
</evidence>
<dbReference type="Proteomes" id="UP000683429">
    <property type="component" value="Chromosome"/>
</dbReference>
<dbReference type="AlphaFoldDB" id="A0A1H8LCX9"/>
<evidence type="ECO:0000313" key="1">
    <source>
        <dbReference type="EMBL" id="QWU17343.1"/>
    </source>
</evidence>
<accession>A0A1H8LCX9</accession>
<protein>
    <submittedName>
        <fullName evidence="1">XRE family transcriptional regulator</fullName>
    </submittedName>
</protein>
<dbReference type="STRING" id="1333845.SAMN04487895_104273"/>
<sequence length="171" mass="18719">MAIGQFGKALESVMKKAGNTRGEVGRIVHADASTVGKVIRGSRKATKSVMQTAVQHYDDGQLYIAAAAEVTGGASVPWLNGADLHPSSAYIKTLEEIREAEECLLKLPVTKHPEHLSEPERKQIKGALLEQLEAITALTHNVAVQCRKYGFSYLGLWKEHHSELASKNYLK</sequence>
<evidence type="ECO:0000313" key="4">
    <source>
        <dbReference type="Proteomes" id="UP000683429"/>
    </source>
</evidence>
<dbReference type="EMBL" id="CP076607">
    <property type="protein sequence ID" value="QWU17343.1"/>
    <property type="molecule type" value="Genomic_DNA"/>
</dbReference>
<keyword evidence="4" id="KW-1185">Reference proteome</keyword>